<organism evidence="2 3">
    <name type="scientific">Apiospora arundinis</name>
    <dbReference type="NCBI Taxonomy" id="335852"/>
    <lineage>
        <taxon>Eukaryota</taxon>
        <taxon>Fungi</taxon>
        <taxon>Dikarya</taxon>
        <taxon>Ascomycota</taxon>
        <taxon>Pezizomycotina</taxon>
        <taxon>Sordariomycetes</taxon>
        <taxon>Xylariomycetidae</taxon>
        <taxon>Amphisphaeriales</taxon>
        <taxon>Apiosporaceae</taxon>
        <taxon>Apiospora</taxon>
    </lineage>
</organism>
<accession>A0ABR2IH24</accession>
<feature type="region of interest" description="Disordered" evidence="1">
    <location>
        <begin position="55"/>
        <end position="215"/>
    </location>
</feature>
<name>A0ABR2IH24_9PEZI</name>
<sequence>MYTLKDLERFALRRYRRCSWRTGASEESKRYALRLALSRLRKRRRRSFLDTIQEGGSTYTPVAPAATSASNPIIISDDEDDDEDEAEGIDEDLIKELEAELLAPDDQSRNESAEKGGGSDNSNNDTDMPPPPDLNDGEDIDEGLIKELEAELLAPDPPVPDPAAEDIDEDLIKELEAELLAPEPPDLAPVALPPLPLPRIPKKKKPNRSKNLASYPLSMHGKFDAEKLDAEFQALVAQSRRDIGIGAGSTVPPSHPATDPGSSSAPATTAEVADDEGMGHEAGGIY</sequence>
<comment type="caution">
    <text evidence="2">The sequence shown here is derived from an EMBL/GenBank/DDBJ whole genome shotgun (WGS) entry which is preliminary data.</text>
</comment>
<reference evidence="2 3" key="1">
    <citation type="journal article" date="2024" name="IMA Fungus">
        <title>Apiospora arundinis, a panoply of carbohydrate-active enzymes and secondary metabolites.</title>
        <authorList>
            <person name="Sorensen T."/>
            <person name="Petersen C."/>
            <person name="Muurmann A.T."/>
            <person name="Christiansen J.V."/>
            <person name="Brundto M.L."/>
            <person name="Overgaard C.K."/>
            <person name="Boysen A.T."/>
            <person name="Wollenberg R.D."/>
            <person name="Larsen T.O."/>
            <person name="Sorensen J.L."/>
            <person name="Nielsen K.L."/>
            <person name="Sondergaard T.E."/>
        </authorList>
    </citation>
    <scope>NUCLEOTIDE SEQUENCE [LARGE SCALE GENOMIC DNA]</scope>
    <source>
        <strain evidence="2 3">AAU 773</strain>
    </source>
</reference>
<feature type="compositionally biased region" description="Pro residues" evidence="1">
    <location>
        <begin position="182"/>
        <end position="199"/>
    </location>
</feature>
<dbReference type="EMBL" id="JAPCWZ010000005">
    <property type="protein sequence ID" value="KAK8862647.1"/>
    <property type="molecule type" value="Genomic_DNA"/>
</dbReference>
<proteinExistence type="predicted"/>
<evidence type="ECO:0000256" key="1">
    <source>
        <dbReference type="SAM" id="MobiDB-lite"/>
    </source>
</evidence>
<protein>
    <submittedName>
        <fullName evidence="2">Uncharacterized protein</fullName>
    </submittedName>
</protein>
<feature type="compositionally biased region" description="Acidic residues" evidence="1">
    <location>
        <begin position="76"/>
        <end position="91"/>
    </location>
</feature>
<gene>
    <name evidence="2" type="ORF">PGQ11_008882</name>
</gene>
<feature type="region of interest" description="Disordered" evidence="1">
    <location>
        <begin position="244"/>
        <end position="286"/>
    </location>
</feature>
<evidence type="ECO:0000313" key="2">
    <source>
        <dbReference type="EMBL" id="KAK8862647.1"/>
    </source>
</evidence>
<keyword evidence="3" id="KW-1185">Reference proteome</keyword>
<evidence type="ECO:0000313" key="3">
    <source>
        <dbReference type="Proteomes" id="UP001390339"/>
    </source>
</evidence>
<dbReference type="Proteomes" id="UP001390339">
    <property type="component" value="Unassembled WGS sequence"/>
</dbReference>